<sequence>MLDDGREHSLDAAEPRVRATGAGDWPGVDPIEANRAIRGELGGVNAPFLPALPARGPGSDATGRTLGVLVELPFDLQPHGWRLTQRPGKDQRRAESALSSDFNALGDIAGAEERPASRLVLTLQGPLSLAAGVHLHGGERVLLDHGARRELYASLAAGAAELVRRVAAVARGAGIRVQLDEPAAEAVLTGSIPTASGYRTLRAIDRREATEAWDLVTASVLAAGASGTVVAPGRGDVAFEAARSSAAEALVLELSVVSDRQWESLAEDVESGRHVWLALLDPQHPVPQVSSLVEPVRAAWNRVGLPVAALSALTVTTRRGLAGRSPADAVRMLTRLVQTADALDQVRSEG</sequence>
<dbReference type="AlphaFoldDB" id="A0A5D0XLP3"/>
<reference evidence="2 3" key="1">
    <citation type="submission" date="2019-08" db="EMBL/GenBank/DDBJ databases">
        <title>Genone of Arthrobacter echini P9.</title>
        <authorList>
            <person name="Bowman J.P."/>
        </authorList>
    </citation>
    <scope>NUCLEOTIDE SEQUENCE [LARGE SCALE GENOMIC DNA]</scope>
    <source>
        <strain evidence="2 3">P9</strain>
    </source>
</reference>
<dbReference type="Gene3D" id="3.20.20.210">
    <property type="match status" value="1"/>
</dbReference>
<dbReference type="RefSeq" id="WP_148601603.1">
    <property type="nucleotide sequence ID" value="NZ_VSLD01000007.1"/>
</dbReference>
<accession>A0A5D0XLP3</accession>
<name>A0A5D0XLP3_9MICC</name>
<dbReference type="SUPFAM" id="SSF51726">
    <property type="entry name" value="UROD/MetE-like"/>
    <property type="match status" value="1"/>
</dbReference>
<dbReference type="EMBL" id="VSLD01000007">
    <property type="protein sequence ID" value="TYC97465.1"/>
    <property type="molecule type" value="Genomic_DNA"/>
</dbReference>
<keyword evidence="3" id="KW-1185">Reference proteome</keyword>
<feature type="region of interest" description="Disordered" evidence="1">
    <location>
        <begin position="1"/>
        <end position="25"/>
    </location>
</feature>
<dbReference type="OrthoDB" id="5242426at2"/>
<comment type="caution">
    <text evidence="2">The sequence shown here is derived from an EMBL/GenBank/DDBJ whole genome shotgun (WGS) entry which is preliminary data.</text>
</comment>
<organism evidence="2 3">
    <name type="scientific">Arthrobacter echini</name>
    <dbReference type="NCBI Taxonomy" id="1529066"/>
    <lineage>
        <taxon>Bacteria</taxon>
        <taxon>Bacillati</taxon>
        <taxon>Actinomycetota</taxon>
        <taxon>Actinomycetes</taxon>
        <taxon>Micrococcales</taxon>
        <taxon>Micrococcaceae</taxon>
        <taxon>Arthrobacter</taxon>
    </lineage>
</organism>
<proteinExistence type="predicted"/>
<feature type="compositionally biased region" description="Basic and acidic residues" evidence="1">
    <location>
        <begin position="1"/>
        <end position="17"/>
    </location>
</feature>
<gene>
    <name evidence="2" type="ORF">FQ377_12510</name>
</gene>
<dbReference type="InterPro" id="IPR038071">
    <property type="entry name" value="UROD/MetE-like_sf"/>
</dbReference>
<evidence type="ECO:0000256" key="1">
    <source>
        <dbReference type="SAM" id="MobiDB-lite"/>
    </source>
</evidence>
<evidence type="ECO:0000313" key="3">
    <source>
        <dbReference type="Proteomes" id="UP000323410"/>
    </source>
</evidence>
<protein>
    <recommendedName>
        <fullName evidence="4">Cobalamin-independent methionine synthase MetE C-terminal/archaeal domain-containing protein</fullName>
    </recommendedName>
</protein>
<dbReference type="Proteomes" id="UP000323410">
    <property type="component" value="Unassembled WGS sequence"/>
</dbReference>
<evidence type="ECO:0000313" key="2">
    <source>
        <dbReference type="EMBL" id="TYC97465.1"/>
    </source>
</evidence>
<evidence type="ECO:0008006" key="4">
    <source>
        <dbReference type="Google" id="ProtNLM"/>
    </source>
</evidence>